<sequence>MSTEKIDSLLQQYLLLLNEYTTLRGSLNNLQSALYQHLARANFSAQPGVRYYGQDYYDERMQATSRLETSVSPETNTPQFKLSKPHTVVVKPEPPNEPADKANDLEEIQQQSENEKSKAQSEPSPENSSEDTVDTKEEDNHSQQPNEEEASEGKDDDDEKSKPKERKKSNEPLRWFGILTPFPLRQAQAQAKKAVEDVIPRLASLSEQMKALELEVRRERKKRAKAEKEEARLKIKELEDKVAAVEV</sequence>
<dbReference type="InterPro" id="IPR040357">
    <property type="entry name" value="Vma22/CCDC115"/>
</dbReference>
<comment type="caution">
    <text evidence="4">The sequence shown here is derived from an EMBL/GenBank/DDBJ whole genome shotgun (WGS) entry which is preliminary data.</text>
</comment>
<feature type="coiled-coil region" evidence="2">
    <location>
        <begin position="202"/>
        <end position="241"/>
    </location>
</feature>
<feature type="compositionally biased region" description="Acidic residues" evidence="3">
    <location>
        <begin position="146"/>
        <end position="158"/>
    </location>
</feature>
<protein>
    <recommendedName>
        <fullName evidence="1">Vacuolar ATPase assembly protein VMA22</fullName>
    </recommendedName>
</protein>
<keyword evidence="2" id="KW-0175">Coiled coil</keyword>
<accession>A0AAN6WGF6</accession>
<dbReference type="GO" id="GO:1990871">
    <property type="term" value="C:Vma12-Vma22 assembly complex"/>
    <property type="evidence" value="ECO:0007669"/>
    <property type="project" value="TreeGrafter"/>
</dbReference>
<evidence type="ECO:0000313" key="4">
    <source>
        <dbReference type="EMBL" id="KAK4180012.1"/>
    </source>
</evidence>
<organism evidence="4 5">
    <name type="scientific">Triangularia setosa</name>
    <dbReference type="NCBI Taxonomy" id="2587417"/>
    <lineage>
        <taxon>Eukaryota</taxon>
        <taxon>Fungi</taxon>
        <taxon>Dikarya</taxon>
        <taxon>Ascomycota</taxon>
        <taxon>Pezizomycotina</taxon>
        <taxon>Sordariomycetes</taxon>
        <taxon>Sordariomycetidae</taxon>
        <taxon>Sordariales</taxon>
        <taxon>Podosporaceae</taxon>
        <taxon>Triangularia</taxon>
    </lineage>
</organism>
<dbReference type="AlphaFoldDB" id="A0AAN6WGF6"/>
<evidence type="ECO:0000256" key="3">
    <source>
        <dbReference type="SAM" id="MobiDB-lite"/>
    </source>
</evidence>
<evidence type="ECO:0000256" key="2">
    <source>
        <dbReference type="SAM" id="Coils"/>
    </source>
</evidence>
<dbReference type="PANTHER" id="PTHR31996">
    <property type="entry name" value="COILED-COIL DOMAIN-CONTAINING PROTEIN 115"/>
    <property type="match status" value="1"/>
</dbReference>
<evidence type="ECO:0000313" key="5">
    <source>
        <dbReference type="Proteomes" id="UP001302321"/>
    </source>
</evidence>
<dbReference type="Proteomes" id="UP001302321">
    <property type="component" value="Unassembled WGS sequence"/>
</dbReference>
<dbReference type="GO" id="GO:0070072">
    <property type="term" value="P:vacuolar proton-transporting V-type ATPase complex assembly"/>
    <property type="evidence" value="ECO:0007669"/>
    <property type="project" value="InterPro"/>
</dbReference>
<reference evidence="4" key="2">
    <citation type="submission" date="2023-05" db="EMBL/GenBank/DDBJ databases">
        <authorList>
            <consortium name="Lawrence Berkeley National Laboratory"/>
            <person name="Steindorff A."/>
            <person name="Hensen N."/>
            <person name="Bonometti L."/>
            <person name="Westerberg I."/>
            <person name="Brannstrom I.O."/>
            <person name="Guillou S."/>
            <person name="Cros-Aarteil S."/>
            <person name="Calhoun S."/>
            <person name="Haridas S."/>
            <person name="Kuo A."/>
            <person name="Mondo S."/>
            <person name="Pangilinan J."/>
            <person name="Riley R."/>
            <person name="Labutti K."/>
            <person name="Andreopoulos B."/>
            <person name="Lipzen A."/>
            <person name="Chen C."/>
            <person name="Yanf M."/>
            <person name="Daum C."/>
            <person name="Ng V."/>
            <person name="Clum A."/>
            <person name="Ohm R."/>
            <person name="Martin F."/>
            <person name="Silar P."/>
            <person name="Natvig D."/>
            <person name="Lalanne C."/>
            <person name="Gautier V."/>
            <person name="Ament-Velasquez S.L."/>
            <person name="Kruys A."/>
            <person name="Hutchinson M.I."/>
            <person name="Powell A.J."/>
            <person name="Barry K."/>
            <person name="Miller A.N."/>
            <person name="Grigoriev I.V."/>
            <person name="Debuchy R."/>
            <person name="Gladieux P."/>
            <person name="Thoren M.H."/>
            <person name="Johannesson H."/>
        </authorList>
    </citation>
    <scope>NUCLEOTIDE SEQUENCE</scope>
    <source>
        <strain evidence="4">CBS 892.96</strain>
    </source>
</reference>
<dbReference type="GO" id="GO:0051082">
    <property type="term" value="F:unfolded protein binding"/>
    <property type="evidence" value="ECO:0007669"/>
    <property type="project" value="TreeGrafter"/>
</dbReference>
<feature type="region of interest" description="Disordered" evidence="3">
    <location>
        <begin position="64"/>
        <end position="173"/>
    </location>
</feature>
<dbReference type="PANTHER" id="PTHR31996:SF2">
    <property type="entry name" value="COILED-COIL DOMAIN-CONTAINING PROTEIN 115"/>
    <property type="match status" value="1"/>
</dbReference>
<feature type="compositionally biased region" description="Polar residues" evidence="3">
    <location>
        <begin position="64"/>
        <end position="80"/>
    </location>
</feature>
<reference evidence="4" key="1">
    <citation type="journal article" date="2023" name="Mol. Phylogenet. Evol.">
        <title>Genome-scale phylogeny and comparative genomics of the fungal order Sordariales.</title>
        <authorList>
            <person name="Hensen N."/>
            <person name="Bonometti L."/>
            <person name="Westerberg I."/>
            <person name="Brannstrom I.O."/>
            <person name="Guillou S."/>
            <person name="Cros-Aarteil S."/>
            <person name="Calhoun S."/>
            <person name="Haridas S."/>
            <person name="Kuo A."/>
            <person name="Mondo S."/>
            <person name="Pangilinan J."/>
            <person name="Riley R."/>
            <person name="LaButti K."/>
            <person name="Andreopoulos B."/>
            <person name="Lipzen A."/>
            <person name="Chen C."/>
            <person name="Yan M."/>
            <person name="Daum C."/>
            <person name="Ng V."/>
            <person name="Clum A."/>
            <person name="Steindorff A."/>
            <person name="Ohm R.A."/>
            <person name="Martin F."/>
            <person name="Silar P."/>
            <person name="Natvig D.O."/>
            <person name="Lalanne C."/>
            <person name="Gautier V."/>
            <person name="Ament-Velasquez S.L."/>
            <person name="Kruys A."/>
            <person name="Hutchinson M.I."/>
            <person name="Powell A.J."/>
            <person name="Barry K."/>
            <person name="Miller A.N."/>
            <person name="Grigoriev I.V."/>
            <person name="Debuchy R."/>
            <person name="Gladieux P."/>
            <person name="Hiltunen Thoren M."/>
            <person name="Johannesson H."/>
        </authorList>
    </citation>
    <scope>NUCLEOTIDE SEQUENCE</scope>
    <source>
        <strain evidence="4">CBS 892.96</strain>
    </source>
</reference>
<dbReference type="Pfam" id="PF21730">
    <property type="entry name" value="Vma22_CCDC115"/>
    <property type="match status" value="2"/>
</dbReference>
<dbReference type="EMBL" id="MU866105">
    <property type="protein sequence ID" value="KAK4180012.1"/>
    <property type="molecule type" value="Genomic_DNA"/>
</dbReference>
<name>A0AAN6WGF6_9PEZI</name>
<proteinExistence type="predicted"/>
<keyword evidence="5" id="KW-1185">Reference proteome</keyword>
<gene>
    <name evidence="4" type="ORF">QBC36DRAFT_49567</name>
</gene>
<evidence type="ECO:0000256" key="1">
    <source>
        <dbReference type="ARBA" id="ARBA00093634"/>
    </source>
</evidence>